<dbReference type="EMBL" id="CP046052">
    <property type="protein sequence ID" value="QGM46600.1"/>
    <property type="molecule type" value="Genomic_DNA"/>
</dbReference>
<sequence>MAEKSDRKSLSILILGAALAILADLLAPPGRQGIAAPGKEPPAAGSEKTASILASPGKFGKLTFAPNQLAANKWYRPLGELINGHIEESFAVESLWPRLESLLIAEHGAFGLNAAEIGHMSSQTLARFRSKGLAISVETPAFTQCLSGRQLGELEFFGRSPPGPDLFRSIFKLSPETDKRFDPKDKGWFYTRDGLSFTPDEIVLDERIPNLLPRFDLDELLQEPSAGWEARKSNALHDDCPGASQFHSGEDRITGLIEDFLEYHAEMTKRFEKPPAFSFHWNVIAGWEWRDEACLDRLAASDPDPAKFEHDYRYLAHACYNDSAVLSQLLDRLCKAGACPRAVYLDMDITYLTEYALEAIRRDRAAIRAHGVGFGVDLTDECNERAHCVMRGAGPDRMILQEDEGKEAGGSESAAAQKSVLNKFAFLRLHDVIDGDAFIRMQSWSTKPKETGAEISESRADSLPDTALKIFTKQQTR</sequence>
<dbReference type="RefSeq" id="WP_136496829.1">
    <property type="nucleotide sequence ID" value="NZ_CP046052.1"/>
</dbReference>
<protein>
    <submittedName>
        <fullName evidence="1">Uncharacterized protein</fullName>
    </submittedName>
</protein>
<proteinExistence type="predicted"/>
<dbReference type="KEGG" id="mhey:H2LOC_013340"/>
<dbReference type="AlphaFoldDB" id="A0A6B8KJ69"/>
<gene>
    <name evidence="1" type="ORF">H2LOC_013340</name>
</gene>
<evidence type="ECO:0000313" key="1">
    <source>
        <dbReference type="EMBL" id="QGM46600.1"/>
    </source>
</evidence>
<keyword evidence="2" id="KW-1185">Reference proteome</keyword>
<reference evidence="1 2" key="1">
    <citation type="submission" date="2019-11" db="EMBL/GenBank/DDBJ databases">
        <title>The genome sequence of Methylocystis heyeri.</title>
        <authorList>
            <person name="Oshkin I.Y."/>
            <person name="Miroshnikov K."/>
            <person name="Dedysh S.N."/>
        </authorList>
    </citation>
    <scope>NUCLEOTIDE SEQUENCE [LARGE SCALE GENOMIC DNA]</scope>
    <source>
        <strain evidence="1 2">H2</strain>
    </source>
</reference>
<evidence type="ECO:0000313" key="2">
    <source>
        <dbReference type="Proteomes" id="UP000309061"/>
    </source>
</evidence>
<accession>A0A6B8KJ69</accession>
<dbReference type="Proteomes" id="UP000309061">
    <property type="component" value="Chromosome"/>
</dbReference>
<organism evidence="1 2">
    <name type="scientific">Methylocystis heyeri</name>
    <dbReference type="NCBI Taxonomy" id="391905"/>
    <lineage>
        <taxon>Bacteria</taxon>
        <taxon>Pseudomonadati</taxon>
        <taxon>Pseudomonadota</taxon>
        <taxon>Alphaproteobacteria</taxon>
        <taxon>Hyphomicrobiales</taxon>
        <taxon>Methylocystaceae</taxon>
        <taxon>Methylocystis</taxon>
    </lineage>
</organism>
<name>A0A6B8KJ69_9HYPH</name>